<dbReference type="EMBL" id="AFVZ01000001">
    <property type="protein sequence ID" value="EHN58490.1"/>
    <property type="molecule type" value="Genomic_DNA"/>
</dbReference>
<gene>
    <name evidence="9" type="ORF">OKIT_0368</name>
</gene>
<comment type="subcellular location">
    <subcellularLocation>
        <location evidence="1">Cell membrane</location>
        <topology evidence="1">Multi-pass membrane protein</topology>
    </subcellularLocation>
</comment>
<comment type="caution">
    <text evidence="9">The sequence shown here is derived from an EMBL/GenBank/DDBJ whole genome shotgun (WGS) entry which is preliminary data.</text>
</comment>
<evidence type="ECO:0000256" key="7">
    <source>
        <dbReference type="SAM" id="Phobius"/>
    </source>
</evidence>
<reference evidence="9 10" key="1">
    <citation type="journal article" date="2012" name="PLoS ONE">
        <title>Functional divergence in the genus oenococcus as predicted by genome sequencing of the newly-described species, Oenococcus kitaharae.</title>
        <authorList>
            <person name="Borneman A.R."/>
            <person name="McCarthy J.M."/>
            <person name="Chambers P.J."/>
            <person name="Bartowsky E.J."/>
        </authorList>
    </citation>
    <scope>NUCLEOTIDE SEQUENCE [LARGE SCALE GENOMIC DNA]</scope>
    <source>
        <strain evidence="10">DSM17330</strain>
    </source>
</reference>
<evidence type="ECO:0000313" key="10">
    <source>
        <dbReference type="Proteomes" id="UP000004959"/>
    </source>
</evidence>
<dbReference type="InterPro" id="IPR020846">
    <property type="entry name" value="MFS_dom"/>
</dbReference>
<keyword evidence="6 7" id="KW-0472">Membrane</keyword>
<dbReference type="GO" id="GO:0005886">
    <property type="term" value="C:plasma membrane"/>
    <property type="evidence" value="ECO:0007669"/>
    <property type="project" value="UniProtKB-SubCell"/>
</dbReference>
<dbReference type="Gene3D" id="1.20.1250.20">
    <property type="entry name" value="MFS general substrate transporter like domains"/>
    <property type="match status" value="2"/>
</dbReference>
<feature type="domain" description="Major facilitator superfamily (MFS) profile" evidence="8">
    <location>
        <begin position="222"/>
        <end position="404"/>
    </location>
</feature>
<dbReference type="PROSITE" id="PS50850">
    <property type="entry name" value="MFS"/>
    <property type="match status" value="1"/>
</dbReference>
<evidence type="ECO:0000313" key="9">
    <source>
        <dbReference type="EMBL" id="EHN58490.1"/>
    </source>
</evidence>
<evidence type="ECO:0000256" key="1">
    <source>
        <dbReference type="ARBA" id="ARBA00004651"/>
    </source>
</evidence>
<sequence length="404" mass="45856">MDQYSEDKKPRRRPPLHVQTSTIRPIYVYAENLISNAAAAMTWPVTSLYLHNYLHQSFLIIGVILMLGSLVSMLAAWGAGLLFDRWRPYHSFIIALSICLFGSLMMLCFHDWPIYVPWLMILNIGIGMLQTLINSYGAYLSTDNPKHFFSNMAITLNIGTVIGTFFGTWIFDKMKIQGMMLLAIVFYLEMLGLAILFFRVQIRPASMVLAAKQPSRLAFSRLLIAIGALTMMTYLTYQFWETVMSPHMVSLGMSIEQYGYLWTINGLVIIFFQNLVTKATKNWSFMKTVVIGTFIFALSFPPLIWANRFWQMILITIVLVVGEMLFSPGTTAWIAHLVPAQFQGQGMAFISAMISLGRAIGPVYAGIFMDRGWIFALFMSSFFLLLILDGVVYIFGRSKNKSLI</sequence>
<evidence type="ECO:0000256" key="4">
    <source>
        <dbReference type="ARBA" id="ARBA00022692"/>
    </source>
</evidence>
<keyword evidence="2" id="KW-0813">Transport</keyword>
<dbReference type="InterPro" id="IPR011701">
    <property type="entry name" value="MFS"/>
</dbReference>
<keyword evidence="4 7" id="KW-0812">Transmembrane</keyword>
<feature type="transmembrane region" description="Helical" evidence="7">
    <location>
        <begin position="53"/>
        <end position="77"/>
    </location>
</feature>
<dbReference type="Proteomes" id="UP000004959">
    <property type="component" value="Chromosome"/>
</dbReference>
<organism evidence="9 10">
    <name type="scientific">Oenococcus kitaharae DSM 17330</name>
    <dbReference type="NCBI Taxonomy" id="1045004"/>
    <lineage>
        <taxon>Bacteria</taxon>
        <taxon>Bacillati</taxon>
        <taxon>Bacillota</taxon>
        <taxon>Bacilli</taxon>
        <taxon>Lactobacillales</taxon>
        <taxon>Lactobacillaceae</taxon>
        <taxon>Oenococcus</taxon>
    </lineage>
</organism>
<dbReference type="InterPro" id="IPR036259">
    <property type="entry name" value="MFS_trans_sf"/>
</dbReference>
<feature type="transmembrane region" description="Helical" evidence="7">
    <location>
        <begin position="257"/>
        <end position="276"/>
    </location>
</feature>
<dbReference type="GO" id="GO:0022857">
    <property type="term" value="F:transmembrane transporter activity"/>
    <property type="evidence" value="ECO:0007669"/>
    <property type="project" value="InterPro"/>
</dbReference>
<evidence type="ECO:0000256" key="5">
    <source>
        <dbReference type="ARBA" id="ARBA00022989"/>
    </source>
</evidence>
<evidence type="ECO:0000256" key="6">
    <source>
        <dbReference type="ARBA" id="ARBA00023136"/>
    </source>
</evidence>
<feature type="transmembrane region" description="Helical" evidence="7">
    <location>
        <begin position="312"/>
        <end position="335"/>
    </location>
</feature>
<feature type="transmembrane region" description="Helical" evidence="7">
    <location>
        <begin position="288"/>
        <end position="306"/>
    </location>
</feature>
<name>G9WJ41_9LACO</name>
<dbReference type="eggNOG" id="COG2814">
    <property type="taxonomic scope" value="Bacteria"/>
</dbReference>
<accession>G9WJ41</accession>
<dbReference type="PATRIC" id="fig|1045004.4.peg.367"/>
<dbReference type="RefSeq" id="WP_007744803.1">
    <property type="nucleotide sequence ID" value="NZ_CM001398.1"/>
</dbReference>
<keyword evidence="10" id="KW-1185">Reference proteome</keyword>
<dbReference type="HOGENOM" id="CLU_001265_60_4_9"/>
<feature type="transmembrane region" description="Helical" evidence="7">
    <location>
        <begin position="148"/>
        <end position="170"/>
    </location>
</feature>
<protein>
    <submittedName>
        <fullName evidence="9">Permease of the major facilitator superfamily</fullName>
    </submittedName>
</protein>
<dbReference type="SUPFAM" id="SSF103473">
    <property type="entry name" value="MFS general substrate transporter"/>
    <property type="match status" value="1"/>
</dbReference>
<feature type="transmembrane region" description="Helical" evidence="7">
    <location>
        <begin position="347"/>
        <end position="367"/>
    </location>
</feature>
<evidence type="ECO:0000259" key="8">
    <source>
        <dbReference type="PROSITE" id="PS50850"/>
    </source>
</evidence>
<feature type="transmembrane region" description="Helical" evidence="7">
    <location>
        <begin position="176"/>
        <end position="198"/>
    </location>
</feature>
<dbReference type="AlphaFoldDB" id="G9WJ41"/>
<evidence type="ECO:0000256" key="2">
    <source>
        <dbReference type="ARBA" id="ARBA00022448"/>
    </source>
</evidence>
<dbReference type="PANTHER" id="PTHR23517:SF10">
    <property type="entry name" value="MAJOR FACILITATOR SUPERFAMILY (MFS) PROFILE DOMAIN-CONTAINING PROTEIN"/>
    <property type="match status" value="1"/>
</dbReference>
<dbReference type="Pfam" id="PF07690">
    <property type="entry name" value="MFS_1"/>
    <property type="match status" value="1"/>
</dbReference>
<dbReference type="PANTHER" id="PTHR23517">
    <property type="entry name" value="RESISTANCE PROTEIN MDTM, PUTATIVE-RELATED-RELATED"/>
    <property type="match status" value="1"/>
</dbReference>
<feature type="transmembrane region" description="Helical" evidence="7">
    <location>
        <begin position="218"/>
        <end position="237"/>
    </location>
</feature>
<proteinExistence type="predicted"/>
<evidence type="ECO:0000256" key="3">
    <source>
        <dbReference type="ARBA" id="ARBA00022475"/>
    </source>
</evidence>
<feature type="transmembrane region" description="Helical" evidence="7">
    <location>
        <begin position="89"/>
        <end position="109"/>
    </location>
</feature>
<keyword evidence="3" id="KW-1003">Cell membrane</keyword>
<dbReference type="InterPro" id="IPR050171">
    <property type="entry name" value="MFS_Transporters"/>
</dbReference>
<feature type="transmembrane region" description="Helical" evidence="7">
    <location>
        <begin position="115"/>
        <end position="136"/>
    </location>
</feature>
<dbReference type="OrthoDB" id="3268460at2"/>
<keyword evidence="5 7" id="KW-1133">Transmembrane helix</keyword>
<feature type="transmembrane region" description="Helical" evidence="7">
    <location>
        <begin position="373"/>
        <end position="395"/>
    </location>
</feature>
<dbReference type="STRING" id="336988.NT96_05025"/>